<dbReference type="GO" id="GO:0022857">
    <property type="term" value="F:transmembrane transporter activity"/>
    <property type="evidence" value="ECO:0007669"/>
    <property type="project" value="InterPro"/>
</dbReference>
<dbReference type="EMBL" id="JQCQ01000014">
    <property type="protein sequence ID" value="KRO25202.1"/>
    <property type="molecule type" value="Genomic_DNA"/>
</dbReference>
<feature type="transmembrane region" description="Helical" evidence="7">
    <location>
        <begin position="40"/>
        <end position="61"/>
    </location>
</feature>
<dbReference type="PATRIC" id="fig|480391.4.peg.333"/>
<evidence type="ECO:0000259" key="8">
    <source>
        <dbReference type="PROSITE" id="PS50850"/>
    </source>
</evidence>
<dbReference type="Pfam" id="PF07690">
    <property type="entry name" value="MFS_1"/>
    <property type="match status" value="1"/>
</dbReference>
<dbReference type="AlphaFoldDB" id="A0A0R2NK20"/>
<organism evidence="9 10">
    <name type="scientific">Pediococcus argentinicus</name>
    <dbReference type="NCBI Taxonomy" id="480391"/>
    <lineage>
        <taxon>Bacteria</taxon>
        <taxon>Bacillati</taxon>
        <taxon>Bacillota</taxon>
        <taxon>Bacilli</taxon>
        <taxon>Lactobacillales</taxon>
        <taxon>Lactobacillaceae</taxon>
        <taxon>Pediococcus</taxon>
    </lineage>
</organism>
<feature type="transmembrane region" description="Helical" evidence="7">
    <location>
        <begin position="326"/>
        <end position="347"/>
    </location>
</feature>
<dbReference type="GO" id="GO:0005886">
    <property type="term" value="C:plasma membrane"/>
    <property type="evidence" value="ECO:0007669"/>
    <property type="project" value="UniProtKB-SubCell"/>
</dbReference>
<keyword evidence="4 7" id="KW-0812">Transmembrane</keyword>
<protein>
    <submittedName>
        <fullName evidence="9">Proton-dependent transporter</fullName>
    </submittedName>
</protein>
<evidence type="ECO:0000256" key="6">
    <source>
        <dbReference type="ARBA" id="ARBA00023136"/>
    </source>
</evidence>
<evidence type="ECO:0000256" key="3">
    <source>
        <dbReference type="ARBA" id="ARBA00022475"/>
    </source>
</evidence>
<keyword evidence="6 7" id="KW-0472">Membrane</keyword>
<feature type="transmembrane region" description="Helical" evidence="7">
    <location>
        <begin position="7"/>
        <end position="28"/>
    </location>
</feature>
<feature type="transmembrane region" description="Helical" evidence="7">
    <location>
        <begin position="218"/>
        <end position="240"/>
    </location>
</feature>
<evidence type="ECO:0000313" key="10">
    <source>
        <dbReference type="Proteomes" id="UP000051249"/>
    </source>
</evidence>
<feature type="transmembrane region" description="Helical" evidence="7">
    <location>
        <begin position="132"/>
        <end position="153"/>
    </location>
</feature>
<gene>
    <name evidence="9" type="ORF">IV88_GL000329</name>
</gene>
<feature type="transmembrane region" description="Helical" evidence="7">
    <location>
        <begin position="353"/>
        <end position="372"/>
    </location>
</feature>
<dbReference type="InterPro" id="IPR036259">
    <property type="entry name" value="MFS_trans_sf"/>
</dbReference>
<keyword evidence="3" id="KW-1003">Cell membrane</keyword>
<keyword evidence="2" id="KW-0813">Transport</keyword>
<dbReference type="Gene3D" id="1.20.1250.20">
    <property type="entry name" value="MFS general substrate transporter like domains"/>
    <property type="match status" value="1"/>
</dbReference>
<sequence>MTKQIQIALLVAASFFMEMLDGTIITTALPKMAVDFNTNLSTITLMISTYLVAVAVSIPLCGWLAQRYGKKRIWIIAVLIFTISSLGSTLAPNLGILLVMRLLQGFSGALMTPTGQLIVLQNTPPQQMLRMTSYLVWPSLIAPAIAPVIGGLIVTYWSWHWIFLINIPIGLIIAGLGVFVMENDDQDRKQTPFDFVGFIEVGLASILLLVGAELATHGPVLMVVGLILVVLGIVFGWMVYRHLRTVSNPLFSVDAVKFPSFRIYQTGGSVFWITVAAMPYVMTMLLQTIFHWSAAKTGWYIIFIFIGNIGIKPFTSWIINKLQFRGALLLSFWASIISSVCLAIIGPNTFGPWIMFLALISGCGRSLALTAYNGINLIDIEPKERPSANTLIAVTRSLAQGLGISLITVVINLFEQVVSNQMAFTLSFLFLALITVYPLIEVWVLPHDIGKEALTK</sequence>
<feature type="transmembrane region" description="Helical" evidence="7">
    <location>
        <begin position="193"/>
        <end position="212"/>
    </location>
</feature>
<dbReference type="Gene3D" id="1.20.1720.10">
    <property type="entry name" value="Multidrug resistance protein D"/>
    <property type="match status" value="1"/>
</dbReference>
<evidence type="ECO:0000256" key="4">
    <source>
        <dbReference type="ARBA" id="ARBA00022692"/>
    </source>
</evidence>
<feature type="transmembrane region" description="Helical" evidence="7">
    <location>
        <begin position="73"/>
        <end position="92"/>
    </location>
</feature>
<evidence type="ECO:0000313" key="9">
    <source>
        <dbReference type="EMBL" id="KRO25202.1"/>
    </source>
</evidence>
<dbReference type="SUPFAM" id="SSF103473">
    <property type="entry name" value="MFS general substrate transporter"/>
    <property type="match status" value="1"/>
</dbReference>
<evidence type="ECO:0000256" key="1">
    <source>
        <dbReference type="ARBA" id="ARBA00004651"/>
    </source>
</evidence>
<name>A0A0R2NK20_9LACO</name>
<dbReference type="PANTHER" id="PTHR42718">
    <property type="entry name" value="MAJOR FACILITATOR SUPERFAMILY MULTIDRUG TRANSPORTER MFSC"/>
    <property type="match status" value="1"/>
</dbReference>
<feature type="transmembrane region" description="Helical" evidence="7">
    <location>
        <begin position="270"/>
        <end position="292"/>
    </location>
</feature>
<dbReference type="Proteomes" id="UP000051249">
    <property type="component" value="Unassembled WGS sequence"/>
</dbReference>
<reference evidence="9 10" key="1">
    <citation type="journal article" date="2015" name="Genome Announc.">
        <title>Expanding the biotechnology potential of lactobacilli through comparative genomics of 213 strains and associated genera.</title>
        <authorList>
            <person name="Sun Z."/>
            <person name="Harris H.M."/>
            <person name="McCann A."/>
            <person name="Guo C."/>
            <person name="Argimon S."/>
            <person name="Zhang W."/>
            <person name="Yang X."/>
            <person name="Jeffery I.B."/>
            <person name="Cooney J.C."/>
            <person name="Kagawa T.F."/>
            <person name="Liu W."/>
            <person name="Song Y."/>
            <person name="Salvetti E."/>
            <person name="Wrobel A."/>
            <person name="Rasinkangas P."/>
            <person name="Parkhill J."/>
            <person name="Rea M.C."/>
            <person name="O'Sullivan O."/>
            <person name="Ritari J."/>
            <person name="Douillard F.P."/>
            <person name="Paul Ross R."/>
            <person name="Yang R."/>
            <person name="Briner A.E."/>
            <person name="Felis G.E."/>
            <person name="de Vos W.M."/>
            <person name="Barrangou R."/>
            <person name="Klaenhammer T.R."/>
            <person name="Caufield P.W."/>
            <person name="Cui Y."/>
            <person name="Zhang H."/>
            <person name="O'Toole P.W."/>
        </authorList>
    </citation>
    <scope>NUCLEOTIDE SEQUENCE [LARGE SCALE GENOMIC DNA]</scope>
    <source>
        <strain evidence="9 10">DSM 23026</strain>
    </source>
</reference>
<dbReference type="InterPro" id="IPR011701">
    <property type="entry name" value="MFS"/>
</dbReference>
<accession>A0A0R2NK20</accession>
<feature type="transmembrane region" description="Helical" evidence="7">
    <location>
        <begin position="393"/>
        <end position="414"/>
    </location>
</feature>
<evidence type="ECO:0000256" key="2">
    <source>
        <dbReference type="ARBA" id="ARBA00022448"/>
    </source>
</evidence>
<feature type="transmembrane region" description="Helical" evidence="7">
    <location>
        <begin position="159"/>
        <end position="181"/>
    </location>
</feature>
<dbReference type="InterPro" id="IPR020846">
    <property type="entry name" value="MFS_dom"/>
</dbReference>
<keyword evidence="10" id="KW-1185">Reference proteome</keyword>
<feature type="domain" description="Major facilitator superfamily (MFS) profile" evidence="8">
    <location>
        <begin position="7"/>
        <end position="450"/>
    </location>
</feature>
<feature type="transmembrane region" description="Helical" evidence="7">
    <location>
        <begin position="426"/>
        <end position="446"/>
    </location>
</feature>
<comment type="caution">
    <text evidence="9">The sequence shown here is derived from an EMBL/GenBank/DDBJ whole genome shotgun (WGS) entry which is preliminary data.</text>
</comment>
<dbReference type="OrthoDB" id="9812221at2"/>
<proteinExistence type="predicted"/>
<feature type="transmembrane region" description="Helical" evidence="7">
    <location>
        <begin position="298"/>
        <end position="319"/>
    </location>
</feature>
<dbReference type="PANTHER" id="PTHR42718:SF46">
    <property type="entry name" value="BLR6921 PROTEIN"/>
    <property type="match status" value="1"/>
</dbReference>
<feature type="transmembrane region" description="Helical" evidence="7">
    <location>
        <begin position="98"/>
        <end position="120"/>
    </location>
</feature>
<evidence type="ECO:0000256" key="7">
    <source>
        <dbReference type="SAM" id="Phobius"/>
    </source>
</evidence>
<dbReference type="RefSeq" id="WP_057799221.1">
    <property type="nucleotide sequence ID" value="NZ_BJZZ01000013.1"/>
</dbReference>
<dbReference type="PROSITE" id="PS50850">
    <property type="entry name" value="MFS"/>
    <property type="match status" value="1"/>
</dbReference>
<keyword evidence="5 7" id="KW-1133">Transmembrane helix</keyword>
<evidence type="ECO:0000256" key="5">
    <source>
        <dbReference type="ARBA" id="ARBA00022989"/>
    </source>
</evidence>
<comment type="subcellular location">
    <subcellularLocation>
        <location evidence="1">Cell membrane</location>
        <topology evidence="1">Multi-pass membrane protein</topology>
    </subcellularLocation>
</comment>